<organism evidence="8 9">
    <name type="scientific">Chytriomyces confervae</name>
    <dbReference type="NCBI Taxonomy" id="246404"/>
    <lineage>
        <taxon>Eukaryota</taxon>
        <taxon>Fungi</taxon>
        <taxon>Fungi incertae sedis</taxon>
        <taxon>Chytridiomycota</taxon>
        <taxon>Chytridiomycota incertae sedis</taxon>
        <taxon>Chytridiomycetes</taxon>
        <taxon>Chytridiales</taxon>
        <taxon>Chytriomycetaceae</taxon>
        <taxon>Chytriomyces</taxon>
    </lineage>
</organism>
<dbReference type="GO" id="GO:0001002">
    <property type="term" value="F:RNA polymerase III type 1 promoter sequence-specific DNA binding"/>
    <property type="evidence" value="ECO:0007669"/>
    <property type="project" value="TreeGrafter"/>
</dbReference>
<evidence type="ECO:0000256" key="5">
    <source>
        <dbReference type="SAM" id="MobiDB-lite"/>
    </source>
</evidence>
<reference evidence="8 9" key="1">
    <citation type="journal article" date="2019" name="Sci. Rep.">
        <title>Comparative genomics of chytrid fungi reveal insights into the obligate biotrophic and pathogenic lifestyle of Synchytrium endobioticum.</title>
        <authorList>
            <person name="van de Vossenberg B.T.L.H."/>
            <person name="Warris S."/>
            <person name="Nguyen H.D.T."/>
            <person name="van Gent-Pelzer M.P.E."/>
            <person name="Joly D.L."/>
            <person name="van de Geest H.C."/>
            <person name="Bonants P.J.M."/>
            <person name="Smith D.S."/>
            <person name="Levesque C.A."/>
            <person name="van der Lee T.A.J."/>
        </authorList>
    </citation>
    <scope>NUCLEOTIDE SEQUENCE [LARGE SCALE GENOMIC DNA]</scope>
    <source>
        <strain evidence="8 9">CBS 675.73</strain>
    </source>
</reference>
<dbReference type="InterPro" id="IPR041499">
    <property type="entry name" value="Tfc1/Sfc1_N"/>
</dbReference>
<keyword evidence="2" id="KW-0238">DNA-binding</keyword>
<evidence type="ECO:0000259" key="7">
    <source>
        <dbReference type="Pfam" id="PF17682"/>
    </source>
</evidence>
<dbReference type="GO" id="GO:0000127">
    <property type="term" value="C:transcription factor TFIIIC complex"/>
    <property type="evidence" value="ECO:0007669"/>
    <property type="project" value="InterPro"/>
</dbReference>
<feature type="compositionally biased region" description="Acidic residues" evidence="5">
    <location>
        <begin position="439"/>
        <end position="468"/>
    </location>
</feature>
<dbReference type="InterPro" id="IPR019136">
    <property type="entry name" value="TF_IIIC_su-5_HTH"/>
</dbReference>
<sequence length="539" mass="60857">MDTDPQFAPSAPLRNWHFHVVEMPGRIIGSDPQNAIAAMNGMDAVAKAFSQDLVPLELSLRPNDPFAHPLLGEIIPTANLLLKVTRKRRKTGSGPNGEYLESDYKIETEIAGIIVKTGRFRALADYQYGMDPNDPMVQLKKSLNSFKIEGISKFDFSLDKGIQKDLRNVPPPVFSRIEWSQRYRYQQFSKFTGIEVLAESGETRIIRKPQLRRNPCLKFTRESVHVPTAPTSAILTFLDSLKSPPEMLAHIESLFQQRPIHTFHAVSNLCKPVIKRKTDVKLIHFLLSRFAYFMTSGPWRECWVRYGYDPRMDRDARVYQVISMRFVKAPQPLIRAKRLIGVPSGARLLGVIHGGITGENEDLENDKSHMFDGTLWKGNARLQICDITDPDVVKIVQSYRGIRKTFDTKDGWYEPALVDSIRKIVRNKIMLQSGRSAEDVDMPDYDSDDDGAASPTEENEMNESDEDEASFKDAEDGQNDVDMIGPSDHVSTKIDALMRTLQSSQLVGTDVSTQGIGSGDIDVNGEDEFDYFEAEDEFD</sequence>
<evidence type="ECO:0000256" key="3">
    <source>
        <dbReference type="ARBA" id="ARBA00023163"/>
    </source>
</evidence>
<evidence type="ECO:0000256" key="2">
    <source>
        <dbReference type="ARBA" id="ARBA00023125"/>
    </source>
</evidence>
<dbReference type="OrthoDB" id="5598268at2759"/>
<gene>
    <name evidence="8" type="ORF">CcCBS67573_g07465</name>
</gene>
<dbReference type="Gene3D" id="3.30.200.160">
    <property type="entry name" value="TFIIIC, subcomplex tauA, subunit Sfc1, barrel domain"/>
    <property type="match status" value="1"/>
</dbReference>
<dbReference type="GO" id="GO:0001003">
    <property type="term" value="F:RNA polymerase III type 2 promoter sequence-specific DNA binding"/>
    <property type="evidence" value="ECO:0007669"/>
    <property type="project" value="TreeGrafter"/>
</dbReference>
<feature type="domain" description="Transcription factor IIIC subunit 5 HTH" evidence="6">
    <location>
        <begin position="169"/>
        <end position="325"/>
    </location>
</feature>
<comment type="caution">
    <text evidence="8">The sequence shown here is derived from an EMBL/GenBank/DDBJ whole genome shotgun (WGS) entry which is preliminary data.</text>
</comment>
<feature type="domain" description="Transcription factor IIIC subunit Tfc1/Sfc1 triple barrel" evidence="7">
    <location>
        <begin position="20"/>
        <end position="128"/>
    </location>
</feature>
<dbReference type="AlphaFoldDB" id="A0A507EWL5"/>
<dbReference type="PANTHER" id="PTHR13230:SF5">
    <property type="entry name" value="GENERAL TRANSCRIPTION FACTOR 3C POLYPEPTIDE 5"/>
    <property type="match status" value="1"/>
</dbReference>
<dbReference type="InterPro" id="IPR042536">
    <property type="entry name" value="TFIIIC_tauA_Sfc1"/>
</dbReference>
<dbReference type="GO" id="GO:0005634">
    <property type="term" value="C:nucleus"/>
    <property type="evidence" value="ECO:0007669"/>
    <property type="project" value="UniProtKB-SubCell"/>
</dbReference>
<protein>
    <recommendedName>
        <fullName evidence="10">Transcription factor IIIC subunit 5 HTH domain-containing protein</fullName>
    </recommendedName>
</protein>
<evidence type="ECO:0000256" key="1">
    <source>
        <dbReference type="ARBA" id="ARBA00004123"/>
    </source>
</evidence>
<accession>A0A507EWL5</accession>
<dbReference type="Proteomes" id="UP000320333">
    <property type="component" value="Unassembled WGS sequence"/>
</dbReference>
<proteinExistence type="predicted"/>
<evidence type="ECO:0008006" key="10">
    <source>
        <dbReference type="Google" id="ProtNLM"/>
    </source>
</evidence>
<keyword evidence="4" id="KW-0539">Nucleus</keyword>
<comment type="subcellular location">
    <subcellularLocation>
        <location evidence="1">Nucleus</location>
    </subcellularLocation>
</comment>
<evidence type="ECO:0000313" key="9">
    <source>
        <dbReference type="Proteomes" id="UP000320333"/>
    </source>
</evidence>
<dbReference type="Pfam" id="PF17682">
    <property type="entry name" value="Tau95_N"/>
    <property type="match status" value="1"/>
</dbReference>
<dbReference type="PANTHER" id="PTHR13230">
    <property type="entry name" value="GENERAL TRANSCRIPTION FACTOR IIIC, POLYPEPTIDE 5"/>
    <property type="match status" value="1"/>
</dbReference>
<evidence type="ECO:0000256" key="4">
    <source>
        <dbReference type="ARBA" id="ARBA00023242"/>
    </source>
</evidence>
<name>A0A507EWL5_9FUNG</name>
<dbReference type="GO" id="GO:0006384">
    <property type="term" value="P:transcription initiation at RNA polymerase III promoter"/>
    <property type="evidence" value="ECO:0007669"/>
    <property type="project" value="InterPro"/>
</dbReference>
<dbReference type="Pfam" id="PF09734">
    <property type="entry name" value="Tau95"/>
    <property type="match status" value="1"/>
</dbReference>
<dbReference type="EMBL" id="QEAP01000391">
    <property type="protein sequence ID" value="TPX67606.1"/>
    <property type="molecule type" value="Genomic_DNA"/>
</dbReference>
<evidence type="ECO:0000313" key="8">
    <source>
        <dbReference type="EMBL" id="TPX67606.1"/>
    </source>
</evidence>
<feature type="region of interest" description="Disordered" evidence="5">
    <location>
        <begin position="435"/>
        <end position="488"/>
    </location>
</feature>
<keyword evidence="3" id="KW-0804">Transcription</keyword>
<keyword evidence="9" id="KW-1185">Reference proteome</keyword>
<dbReference type="InterPro" id="IPR040454">
    <property type="entry name" value="TF_IIIC_Tfc1/Sfc1"/>
</dbReference>
<evidence type="ECO:0000259" key="6">
    <source>
        <dbReference type="Pfam" id="PF09734"/>
    </source>
</evidence>
<dbReference type="STRING" id="246404.A0A507EWL5"/>